<accession>A0ABU6EZN1</accession>
<name>A0ABU6EZN1_9ACTN</name>
<dbReference type="PANTHER" id="PTHR42847:SF4">
    <property type="entry name" value="ALKANESULFONATE MONOOXYGENASE-RELATED"/>
    <property type="match status" value="1"/>
</dbReference>
<keyword evidence="3" id="KW-0560">Oxidoreductase</keyword>
<comment type="caution">
    <text evidence="6">The sequence shown here is derived from an EMBL/GenBank/DDBJ whole genome shotgun (WGS) entry which is preliminary data.</text>
</comment>
<evidence type="ECO:0000256" key="3">
    <source>
        <dbReference type="ARBA" id="ARBA00023002"/>
    </source>
</evidence>
<proteinExistence type="predicted"/>
<dbReference type="RefSeq" id="WP_326014848.1">
    <property type="nucleotide sequence ID" value="NZ_JAOZYC010000035.1"/>
</dbReference>
<dbReference type="Gene3D" id="3.20.20.30">
    <property type="entry name" value="Luciferase-like domain"/>
    <property type="match status" value="1"/>
</dbReference>
<dbReference type="PANTHER" id="PTHR42847">
    <property type="entry name" value="ALKANESULFONATE MONOOXYGENASE"/>
    <property type="match status" value="1"/>
</dbReference>
<dbReference type="Proteomes" id="UP001354931">
    <property type="component" value="Unassembled WGS sequence"/>
</dbReference>
<sequence>MKFGINVLNYGPGTTPASMEDWVLRAEGLGFHLAMISDHVTLPQEALPVFPPPFYDPFTTLAYLAGRTSTIELGTTVIVLPYRHPLQTARVTANIDQMSNGRFVFGVGVGWSEQEFKALGVDFAARGRISDEYLESIKDHWTKPLISFHGEHLDYTDITTGPAPVRDPHPPVWVGGLNGPAMRRAARFGDAWHPFGLGPAEIRERLPKLKAAAEEAGRPTPALAPRIPLHITEQPVPEEGRLTGHGTVAQVRRDLEELAELEPDWIVLDTFLTFYLGAVSAEEVPRHDPAQLEIAAAELLDLKGETLR</sequence>
<dbReference type="Pfam" id="PF00296">
    <property type="entry name" value="Bac_luciferase"/>
    <property type="match status" value="1"/>
</dbReference>
<dbReference type="SUPFAM" id="SSF51679">
    <property type="entry name" value="Bacterial luciferase-like"/>
    <property type="match status" value="1"/>
</dbReference>
<dbReference type="InterPro" id="IPR036661">
    <property type="entry name" value="Luciferase-like_sf"/>
</dbReference>
<evidence type="ECO:0000256" key="1">
    <source>
        <dbReference type="ARBA" id="ARBA00022630"/>
    </source>
</evidence>
<evidence type="ECO:0000313" key="6">
    <source>
        <dbReference type="EMBL" id="MEB8337205.1"/>
    </source>
</evidence>
<keyword evidence="2" id="KW-0288">FMN</keyword>
<feature type="domain" description="Luciferase-like" evidence="5">
    <location>
        <begin position="2"/>
        <end position="233"/>
    </location>
</feature>
<protein>
    <submittedName>
        <fullName evidence="6">LLM class F420-dependent oxidoreductase</fullName>
    </submittedName>
</protein>
<dbReference type="NCBIfam" id="TIGR03619">
    <property type="entry name" value="F420_Rv2161c"/>
    <property type="match status" value="1"/>
</dbReference>
<dbReference type="InterPro" id="IPR050172">
    <property type="entry name" value="SsuD_RutA_monooxygenase"/>
</dbReference>
<evidence type="ECO:0000259" key="5">
    <source>
        <dbReference type="Pfam" id="PF00296"/>
    </source>
</evidence>
<reference evidence="6 7" key="1">
    <citation type="submission" date="2022-10" db="EMBL/GenBank/DDBJ databases">
        <authorList>
            <person name="Xie J."/>
            <person name="Shen N."/>
        </authorList>
    </citation>
    <scope>NUCLEOTIDE SEQUENCE [LARGE SCALE GENOMIC DNA]</scope>
    <source>
        <strain evidence="6 7">YIM65594</strain>
    </source>
</reference>
<organism evidence="6 7">
    <name type="scientific">Streptomyces endophyticus</name>
    <dbReference type="NCBI Taxonomy" id="714166"/>
    <lineage>
        <taxon>Bacteria</taxon>
        <taxon>Bacillati</taxon>
        <taxon>Actinomycetota</taxon>
        <taxon>Actinomycetes</taxon>
        <taxon>Kitasatosporales</taxon>
        <taxon>Streptomycetaceae</taxon>
        <taxon>Streptomyces</taxon>
    </lineage>
</organism>
<keyword evidence="1" id="KW-0285">Flavoprotein</keyword>
<evidence type="ECO:0000256" key="2">
    <source>
        <dbReference type="ARBA" id="ARBA00022643"/>
    </source>
</evidence>
<gene>
    <name evidence="6" type="ORF">OKJ99_06705</name>
</gene>
<keyword evidence="4" id="KW-0503">Monooxygenase</keyword>
<dbReference type="InterPro" id="IPR011251">
    <property type="entry name" value="Luciferase-like_dom"/>
</dbReference>
<keyword evidence="7" id="KW-1185">Reference proteome</keyword>
<dbReference type="EMBL" id="JAOZYC010000035">
    <property type="protein sequence ID" value="MEB8337205.1"/>
    <property type="molecule type" value="Genomic_DNA"/>
</dbReference>
<evidence type="ECO:0000256" key="4">
    <source>
        <dbReference type="ARBA" id="ARBA00023033"/>
    </source>
</evidence>
<evidence type="ECO:0000313" key="7">
    <source>
        <dbReference type="Proteomes" id="UP001354931"/>
    </source>
</evidence>
<dbReference type="InterPro" id="IPR019921">
    <property type="entry name" value="Lucif-like_OxRdtase_Rv2161c"/>
</dbReference>